<dbReference type="OrthoDB" id="3220023at2759"/>
<feature type="compositionally biased region" description="Basic and acidic residues" evidence="1">
    <location>
        <begin position="591"/>
        <end position="614"/>
    </location>
</feature>
<dbReference type="SUPFAM" id="SSF81383">
    <property type="entry name" value="F-box domain"/>
    <property type="match status" value="1"/>
</dbReference>
<comment type="caution">
    <text evidence="3">The sequence shown here is derived from an EMBL/GenBank/DDBJ whole genome shotgun (WGS) entry which is preliminary data.</text>
</comment>
<dbReference type="PROSITE" id="PS50181">
    <property type="entry name" value="FBOX"/>
    <property type="match status" value="1"/>
</dbReference>
<name>A0A9Q5N5G2_SANBA</name>
<reference evidence="3" key="1">
    <citation type="submission" date="2016-06" db="EMBL/GenBank/DDBJ databases">
        <title>Draft Genome sequence of the fungus Inonotus baumii.</title>
        <authorList>
            <person name="Zhu H."/>
            <person name="Lin W."/>
        </authorList>
    </citation>
    <scope>NUCLEOTIDE SEQUENCE</scope>
    <source>
        <strain evidence="3">821</strain>
    </source>
</reference>
<feature type="region of interest" description="Disordered" evidence="1">
    <location>
        <begin position="590"/>
        <end position="614"/>
    </location>
</feature>
<dbReference type="Proteomes" id="UP000757232">
    <property type="component" value="Unassembled WGS sequence"/>
</dbReference>
<dbReference type="InterPro" id="IPR036047">
    <property type="entry name" value="F-box-like_dom_sf"/>
</dbReference>
<evidence type="ECO:0000313" key="3">
    <source>
        <dbReference type="EMBL" id="OCB85681.1"/>
    </source>
</evidence>
<proteinExistence type="predicted"/>
<dbReference type="InterPro" id="IPR001810">
    <property type="entry name" value="F-box_dom"/>
</dbReference>
<feature type="region of interest" description="Disordered" evidence="1">
    <location>
        <begin position="1"/>
        <end position="20"/>
    </location>
</feature>
<feature type="compositionally biased region" description="Basic and acidic residues" evidence="1">
    <location>
        <begin position="9"/>
        <end position="20"/>
    </location>
</feature>
<organism evidence="3 4">
    <name type="scientific">Sanghuangporus baumii</name>
    <name type="common">Phellinus baumii</name>
    <dbReference type="NCBI Taxonomy" id="108892"/>
    <lineage>
        <taxon>Eukaryota</taxon>
        <taxon>Fungi</taxon>
        <taxon>Dikarya</taxon>
        <taxon>Basidiomycota</taxon>
        <taxon>Agaricomycotina</taxon>
        <taxon>Agaricomycetes</taxon>
        <taxon>Hymenochaetales</taxon>
        <taxon>Hymenochaetaceae</taxon>
        <taxon>Sanghuangporus</taxon>
    </lineage>
</organism>
<protein>
    <recommendedName>
        <fullName evidence="2">F-box domain-containing protein</fullName>
    </recommendedName>
</protein>
<accession>A0A9Q5N5G2</accession>
<feature type="domain" description="F-box" evidence="2">
    <location>
        <begin position="22"/>
        <end position="72"/>
    </location>
</feature>
<dbReference type="AlphaFoldDB" id="A0A9Q5N5G2"/>
<evidence type="ECO:0000256" key="1">
    <source>
        <dbReference type="SAM" id="MobiDB-lite"/>
    </source>
</evidence>
<gene>
    <name evidence="3" type="ORF">A7U60_g7332</name>
</gene>
<dbReference type="EMBL" id="LNZH02000208">
    <property type="protein sequence ID" value="OCB85681.1"/>
    <property type="molecule type" value="Genomic_DNA"/>
</dbReference>
<keyword evidence="4" id="KW-1185">Reference proteome</keyword>
<evidence type="ECO:0000259" key="2">
    <source>
        <dbReference type="PROSITE" id="PS50181"/>
    </source>
</evidence>
<evidence type="ECO:0000313" key="4">
    <source>
        <dbReference type="Proteomes" id="UP000757232"/>
    </source>
</evidence>
<dbReference type="Pfam" id="PF00646">
    <property type="entry name" value="F-box"/>
    <property type="match status" value="1"/>
</dbReference>
<dbReference type="Gene3D" id="1.20.1280.50">
    <property type="match status" value="1"/>
</dbReference>
<sequence>MARKKRKTQHDTTDADMSPPKRDLISTLPWELIAEILSMTTPKEVLALARCSRHFCDSLVINPRSKCIWESARMHCRPKIPDPTPNFTEPAYAAYIFDGGPCEMYRAMRERSLLGSYFRFRTIATKSGRSREKVFRFPDTPSKEEFVVKDWVIGLEGEHFRKSDFLQALSEYRRLRQGKSRINREHHYYMLRKKCVYRKRAILVLSGSLLDWTSQRAELAIVIKKGNLGVLERLALLEGWDLTGVLNSPTCNEFYKWHNRALEYVQLRNFNVIKSDIEAEIMKQAKKRARTKEEQAYSKRRELMAQEYYRRKSIGSSRSKPVILPNLNVFRRQSMIKLLQNRRGSDPDKLASSLRHPSTRRMIDDDLSFWGSKANFEFKKILGADDFFQISKKKLDPLEKLTARFICTRCLDHTSDESKIPPLDFREACAHQCKHLTKKQRARTTWSPKQFIPDQKAICATRKLLALLNVSEDLRESLQKIDANHNRILCRNCDGKTVMNFRAMVGIRLSISALHRVMAINQQQRHSHRHEDMDMEFLTPQQVKKLPSQPIQWGLCAELTSMAKSAPRKAELKIYGCRHCLQQDDLEQEPAEDKMDLDERNSRTKKSDKGDKRLRLMSFHGTRCHVLQSHGISRLSDEDIFRVDSEA</sequence>